<proteinExistence type="predicted"/>
<dbReference type="EMBL" id="JAAVJD010000016">
    <property type="protein sequence ID" value="NJQ04825.1"/>
    <property type="molecule type" value="Genomic_DNA"/>
</dbReference>
<feature type="compositionally biased region" description="Low complexity" evidence="1">
    <location>
        <begin position="110"/>
        <end position="122"/>
    </location>
</feature>
<evidence type="ECO:0000313" key="3">
    <source>
        <dbReference type="EMBL" id="NJQ04825.1"/>
    </source>
</evidence>
<feature type="compositionally biased region" description="Polar residues" evidence="1">
    <location>
        <begin position="123"/>
        <end position="134"/>
    </location>
</feature>
<keyword evidence="3" id="KW-0238">DNA-binding</keyword>
<dbReference type="InterPro" id="IPR019554">
    <property type="entry name" value="Soluble_ligand-bd"/>
</dbReference>
<dbReference type="SMART" id="SM00278">
    <property type="entry name" value="HhH1"/>
    <property type="match status" value="2"/>
</dbReference>
<dbReference type="GO" id="GO:0015627">
    <property type="term" value="C:type II protein secretion system complex"/>
    <property type="evidence" value="ECO:0007669"/>
    <property type="project" value="TreeGrafter"/>
</dbReference>
<dbReference type="GO" id="GO:0003677">
    <property type="term" value="F:DNA binding"/>
    <property type="evidence" value="ECO:0007669"/>
    <property type="project" value="UniProtKB-KW"/>
</dbReference>
<dbReference type="InterPro" id="IPR004509">
    <property type="entry name" value="Competence_ComEA_HhH"/>
</dbReference>
<dbReference type="Pfam" id="PF12836">
    <property type="entry name" value="HHH_3"/>
    <property type="match status" value="1"/>
</dbReference>
<dbReference type="InterPro" id="IPR010994">
    <property type="entry name" value="RuvA_2-like"/>
</dbReference>
<dbReference type="PANTHER" id="PTHR21180:SF32">
    <property type="entry name" value="ENDONUCLEASE_EXONUCLEASE_PHOSPHATASE FAMILY DOMAIN-CONTAINING PROTEIN 1"/>
    <property type="match status" value="1"/>
</dbReference>
<dbReference type="GO" id="GO:0015628">
    <property type="term" value="P:protein secretion by the type II secretion system"/>
    <property type="evidence" value="ECO:0007669"/>
    <property type="project" value="TreeGrafter"/>
</dbReference>
<evidence type="ECO:0000313" key="4">
    <source>
        <dbReference type="Proteomes" id="UP000578686"/>
    </source>
</evidence>
<dbReference type="SUPFAM" id="SSF47781">
    <property type="entry name" value="RuvA domain 2-like"/>
    <property type="match status" value="1"/>
</dbReference>
<dbReference type="Pfam" id="PF10531">
    <property type="entry name" value="SLBB"/>
    <property type="match status" value="1"/>
</dbReference>
<dbReference type="Gene3D" id="1.10.150.320">
    <property type="entry name" value="Photosystem II 12 kDa extrinsic protein"/>
    <property type="match status" value="1"/>
</dbReference>
<comment type="caution">
    <text evidence="3">The sequence shown here is derived from an EMBL/GenBank/DDBJ whole genome shotgun (WGS) entry which is preliminary data.</text>
</comment>
<gene>
    <name evidence="3" type="ORF">HCN56_04315</name>
</gene>
<dbReference type="PANTHER" id="PTHR21180">
    <property type="entry name" value="ENDONUCLEASE/EXONUCLEASE/PHOSPHATASE FAMILY DOMAIN-CONTAINING PROTEIN 1"/>
    <property type="match status" value="1"/>
</dbReference>
<feature type="region of interest" description="Disordered" evidence="1">
    <location>
        <begin position="1"/>
        <end position="41"/>
    </location>
</feature>
<dbReference type="InterPro" id="IPR003583">
    <property type="entry name" value="Hlx-hairpin-Hlx_DNA-bd_motif"/>
</dbReference>
<evidence type="ECO:0000256" key="1">
    <source>
        <dbReference type="SAM" id="MobiDB-lite"/>
    </source>
</evidence>
<accession>A0A7X6CYL1</accession>
<sequence length="280" mass="28329">MDAPSEVAELADPAAVTPQQPPSTSPPLKEPDLTGDREPQKNRLPVALRARLACQDALSGWVLPRCRVEPRTLAAAGVVVAIAVGFAVHHYWTGRPQGVDPAGGAVAAAAAPEAAPATGPTTSPMSETADQQGAASEASLVVDVAGDVVEPGLRTLPPGSRVGDAIDAAGGPVPGADTALINRARPLTDGEHVVVGGDLPPGGGPTAAAPHQGFDSQGKVRLNTANASDLEELPGVGPVLAGNIVAHREQHGQFTSVEQLIAVSGIGETRLADLRDRVVL</sequence>
<feature type="domain" description="Helix-hairpin-helix DNA-binding motif class 1" evidence="2">
    <location>
        <begin position="258"/>
        <end position="277"/>
    </location>
</feature>
<reference evidence="3 4" key="1">
    <citation type="submission" date="2020-03" db="EMBL/GenBank/DDBJ databases">
        <title>Draft genome of Streptomyces sp. ventii, isolated from the Axial Seamount in the Pacific Ocean, and resequencing of the two type strains Streptomyces lonarensis strain NCL 716 and Streptomyces bohaiensis strain 11A07.</title>
        <authorList>
            <person name="Loughran R.M."/>
            <person name="Pfannmuller K.M."/>
            <person name="Wasson B.J."/>
            <person name="Deadmond M.C."/>
            <person name="Paddock B.E."/>
            <person name="Koyack M.J."/>
            <person name="Gallegos D.A."/>
            <person name="Mitchell E.A."/>
            <person name="Ushijima B."/>
            <person name="Saw J.H."/>
            <person name="Mcphail K.L."/>
            <person name="Videau P."/>
        </authorList>
    </citation>
    <scope>NUCLEOTIDE SEQUENCE [LARGE SCALE GENOMIC DNA]</scope>
    <source>
        <strain evidence="3 4">NCL716</strain>
    </source>
</reference>
<dbReference type="GO" id="GO:0006281">
    <property type="term" value="P:DNA repair"/>
    <property type="evidence" value="ECO:0007669"/>
    <property type="project" value="InterPro"/>
</dbReference>
<dbReference type="InterPro" id="IPR051675">
    <property type="entry name" value="Endo/Exo/Phosphatase_dom_1"/>
</dbReference>
<feature type="compositionally biased region" description="Basic and acidic residues" evidence="1">
    <location>
        <begin position="29"/>
        <end position="41"/>
    </location>
</feature>
<evidence type="ECO:0000259" key="2">
    <source>
        <dbReference type="SMART" id="SM00278"/>
    </source>
</evidence>
<dbReference type="AlphaFoldDB" id="A0A7X6CYL1"/>
<organism evidence="3 4">
    <name type="scientific">Streptomyces lonarensis</name>
    <dbReference type="NCBI Taxonomy" id="700599"/>
    <lineage>
        <taxon>Bacteria</taxon>
        <taxon>Bacillati</taxon>
        <taxon>Actinomycetota</taxon>
        <taxon>Actinomycetes</taxon>
        <taxon>Kitasatosporales</taxon>
        <taxon>Streptomycetaceae</taxon>
        <taxon>Streptomyces</taxon>
    </lineage>
</organism>
<feature type="region of interest" description="Disordered" evidence="1">
    <location>
        <begin position="110"/>
        <end position="137"/>
    </location>
</feature>
<dbReference type="Proteomes" id="UP000578686">
    <property type="component" value="Unassembled WGS sequence"/>
</dbReference>
<protein>
    <submittedName>
        <fullName evidence="3">ComEA family DNA-binding protein</fullName>
    </submittedName>
</protein>
<name>A0A7X6CYL1_9ACTN</name>
<dbReference type="NCBIfam" id="TIGR00426">
    <property type="entry name" value="competence protein ComEA helix-hairpin-helix repeat region"/>
    <property type="match status" value="1"/>
</dbReference>
<feature type="domain" description="Helix-hairpin-helix DNA-binding motif class 1" evidence="2">
    <location>
        <begin position="228"/>
        <end position="247"/>
    </location>
</feature>
<keyword evidence="4" id="KW-1185">Reference proteome</keyword>